<dbReference type="PROSITE" id="PS51459">
    <property type="entry name" value="FIDO"/>
    <property type="match status" value="1"/>
</dbReference>
<reference evidence="2 3" key="1">
    <citation type="submission" date="2024-02" db="EMBL/GenBank/DDBJ databases">
        <title>First draft genome assembly of two strains of Seiridium cardinale.</title>
        <authorList>
            <person name="Emiliani G."/>
            <person name="Scali E."/>
        </authorList>
    </citation>
    <scope>NUCLEOTIDE SEQUENCE [LARGE SCALE GENOMIC DNA]</scope>
    <source>
        <strain evidence="2 3">BM-138-000479</strain>
    </source>
</reference>
<dbReference type="SUPFAM" id="SSF140931">
    <property type="entry name" value="Fic-like"/>
    <property type="match status" value="1"/>
</dbReference>
<dbReference type="EMBL" id="JARVKM010000019">
    <property type="protein sequence ID" value="KAK9777889.1"/>
    <property type="molecule type" value="Genomic_DNA"/>
</dbReference>
<organism evidence="2 3">
    <name type="scientific">Seiridium cardinale</name>
    <dbReference type="NCBI Taxonomy" id="138064"/>
    <lineage>
        <taxon>Eukaryota</taxon>
        <taxon>Fungi</taxon>
        <taxon>Dikarya</taxon>
        <taxon>Ascomycota</taxon>
        <taxon>Pezizomycotina</taxon>
        <taxon>Sordariomycetes</taxon>
        <taxon>Xylariomycetidae</taxon>
        <taxon>Amphisphaeriales</taxon>
        <taxon>Sporocadaceae</taxon>
        <taxon>Seiridium</taxon>
    </lineage>
</organism>
<dbReference type="InterPro" id="IPR036597">
    <property type="entry name" value="Fido-like_dom_sf"/>
</dbReference>
<feature type="domain" description="Fido" evidence="1">
    <location>
        <begin position="17"/>
        <end position="181"/>
    </location>
</feature>
<sequence length="201" mass="23194">MAFIFAVRHVILDNLPISEDFIKETHRWLCSLGDLEEKGISNAHNVVPGEYRTWRVAARGGKIDANGKQKTSVLIHEREVTRYMSQMVDDLVKEMGDIDTGAKVVDPFDMASRYCHLFVCIHPFGDGNGRMSRILLNILLIKYARQVSLFGGNEDERNEYLRLSYLADKVFHEEYLDVSEEEKKGHHELMHLVNKHAHAWK</sequence>
<gene>
    <name evidence="2" type="ORF">SCAR479_05572</name>
</gene>
<accession>A0ABR2XVP1</accession>
<proteinExistence type="predicted"/>
<dbReference type="PANTHER" id="PTHR13504:SF38">
    <property type="entry name" value="FIDO DOMAIN-CONTAINING PROTEIN"/>
    <property type="match status" value="1"/>
</dbReference>
<evidence type="ECO:0000313" key="2">
    <source>
        <dbReference type="EMBL" id="KAK9777889.1"/>
    </source>
</evidence>
<keyword evidence="3" id="KW-1185">Reference proteome</keyword>
<dbReference type="Proteomes" id="UP001465668">
    <property type="component" value="Unassembled WGS sequence"/>
</dbReference>
<dbReference type="Pfam" id="PF02661">
    <property type="entry name" value="Fic"/>
    <property type="match status" value="1"/>
</dbReference>
<dbReference type="PANTHER" id="PTHR13504">
    <property type="entry name" value="FIDO DOMAIN-CONTAINING PROTEIN DDB_G0283145"/>
    <property type="match status" value="1"/>
</dbReference>
<name>A0ABR2XVP1_9PEZI</name>
<protein>
    <submittedName>
        <fullName evidence="2">Fic doc family protein</fullName>
    </submittedName>
</protein>
<evidence type="ECO:0000259" key="1">
    <source>
        <dbReference type="PROSITE" id="PS51459"/>
    </source>
</evidence>
<dbReference type="InterPro" id="IPR003812">
    <property type="entry name" value="Fido"/>
</dbReference>
<comment type="caution">
    <text evidence="2">The sequence shown here is derived from an EMBL/GenBank/DDBJ whole genome shotgun (WGS) entry which is preliminary data.</text>
</comment>
<evidence type="ECO:0000313" key="3">
    <source>
        <dbReference type="Proteomes" id="UP001465668"/>
    </source>
</evidence>
<dbReference type="InterPro" id="IPR040198">
    <property type="entry name" value="Fido_containing"/>
</dbReference>
<dbReference type="Gene3D" id="1.10.3290.10">
    <property type="entry name" value="Fido-like domain"/>
    <property type="match status" value="1"/>
</dbReference>